<feature type="chain" id="PRO_5039489539" description="DUF4362 domain-containing protein" evidence="2">
    <location>
        <begin position="22"/>
        <end position="279"/>
    </location>
</feature>
<proteinExistence type="predicted"/>
<organism evidence="3 4">
    <name type="scientific">Paenibacillus agri</name>
    <dbReference type="NCBI Taxonomy" id="2744309"/>
    <lineage>
        <taxon>Bacteria</taxon>
        <taxon>Bacillati</taxon>
        <taxon>Bacillota</taxon>
        <taxon>Bacilli</taxon>
        <taxon>Bacillales</taxon>
        <taxon>Paenibacillaceae</taxon>
        <taxon>Paenibacillus</taxon>
    </lineage>
</organism>
<evidence type="ECO:0000256" key="2">
    <source>
        <dbReference type="SAM" id="SignalP"/>
    </source>
</evidence>
<evidence type="ECO:0000313" key="4">
    <source>
        <dbReference type="Proteomes" id="UP000564806"/>
    </source>
</evidence>
<name>A0A850EW59_9BACL</name>
<evidence type="ECO:0000256" key="1">
    <source>
        <dbReference type="SAM" id="MobiDB-lite"/>
    </source>
</evidence>
<gene>
    <name evidence="3" type="ORF">HPT30_25525</name>
</gene>
<dbReference type="RefSeq" id="WP_175374115.1">
    <property type="nucleotide sequence ID" value="NZ_JABWCS010000220.1"/>
</dbReference>
<dbReference type="PROSITE" id="PS51257">
    <property type="entry name" value="PROKAR_LIPOPROTEIN"/>
    <property type="match status" value="1"/>
</dbReference>
<keyword evidence="4" id="KW-1185">Reference proteome</keyword>
<evidence type="ECO:0000313" key="3">
    <source>
        <dbReference type="EMBL" id="NUU63717.1"/>
    </source>
</evidence>
<comment type="caution">
    <text evidence="3">The sequence shown here is derived from an EMBL/GenBank/DDBJ whole genome shotgun (WGS) entry which is preliminary data.</text>
</comment>
<keyword evidence="2" id="KW-0732">Signal</keyword>
<sequence>MKLKRNLVLLPAILVLLITGCGDVEKGNASTSTASAGLKAAEETAEGAEPNTTFEPKRDYKQNNNQKREQNCSYAIIEWVDILMINDIKYERNYEGTQEVKADQIGKKVGEVAYMLNDNACSGHITVNGDAAFLPVGTEIYELKGYRPEFRVVANHSIYEVSDNPQAQTIGDLLDIGGKISKVSIESGNDGSWIRDFDPEAAKVFEEELLSIRASDFKEIYAVTSRTKNEWRIFLRVHLQDGTSLRMVFYPEANAIHPGGFGTEKLKEIILSQKFADGK</sequence>
<dbReference type="AlphaFoldDB" id="A0A850EW59"/>
<feature type="signal peptide" evidence="2">
    <location>
        <begin position="1"/>
        <end position="21"/>
    </location>
</feature>
<reference evidence="3" key="1">
    <citation type="submission" date="2020-06" db="EMBL/GenBank/DDBJ databases">
        <title>Paenibacillus sp. nov., isolated from soil.</title>
        <authorList>
            <person name="Seo Y.L."/>
        </authorList>
    </citation>
    <scope>NUCLEOTIDE SEQUENCE [LARGE SCALE GENOMIC DNA]</scope>
    <source>
        <strain evidence="3">JW14</strain>
    </source>
</reference>
<feature type="compositionally biased region" description="Basic and acidic residues" evidence="1">
    <location>
        <begin position="55"/>
        <end position="66"/>
    </location>
</feature>
<evidence type="ECO:0008006" key="5">
    <source>
        <dbReference type="Google" id="ProtNLM"/>
    </source>
</evidence>
<dbReference type="EMBL" id="JABWCS010000220">
    <property type="protein sequence ID" value="NUU63717.1"/>
    <property type="molecule type" value="Genomic_DNA"/>
</dbReference>
<feature type="region of interest" description="Disordered" evidence="1">
    <location>
        <begin position="35"/>
        <end position="66"/>
    </location>
</feature>
<accession>A0A850EW59</accession>
<protein>
    <recommendedName>
        <fullName evidence="5">DUF4362 domain-containing protein</fullName>
    </recommendedName>
</protein>
<dbReference type="Proteomes" id="UP000564806">
    <property type="component" value="Unassembled WGS sequence"/>
</dbReference>